<evidence type="ECO:0000259" key="4">
    <source>
        <dbReference type="PROSITE" id="PS50222"/>
    </source>
</evidence>
<dbReference type="Gene3D" id="1.10.238.10">
    <property type="entry name" value="EF-hand"/>
    <property type="match status" value="1"/>
</dbReference>
<keyword evidence="6" id="KW-1185">Reference proteome</keyword>
<dbReference type="PANTHER" id="PTHR16306">
    <property type="entry name" value="TRANSLIN-ASSOCIATED FACTOR X-INTERACTING PROTEIN 1"/>
    <property type="match status" value="1"/>
</dbReference>
<evidence type="ECO:0000256" key="3">
    <source>
        <dbReference type="SAM" id="MobiDB-lite"/>
    </source>
</evidence>
<dbReference type="InterPro" id="IPR002048">
    <property type="entry name" value="EF_hand_dom"/>
</dbReference>
<reference evidence="5" key="1">
    <citation type="submission" date="2021-09" db="EMBL/GenBank/DDBJ databases">
        <authorList>
            <consortium name="AG Swart"/>
            <person name="Singh M."/>
            <person name="Singh A."/>
            <person name="Seah K."/>
            <person name="Emmerich C."/>
        </authorList>
    </citation>
    <scope>NUCLEOTIDE SEQUENCE</scope>
    <source>
        <strain evidence="5">ATCC30299</strain>
    </source>
</reference>
<comment type="caution">
    <text evidence="5">The sequence shown here is derived from an EMBL/GenBank/DDBJ whole genome shotgun (WGS) entry which is preliminary data.</text>
</comment>
<dbReference type="PROSITE" id="PS50222">
    <property type="entry name" value="EF_HAND_2"/>
    <property type="match status" value="1"/>
</dbReference>
<protein>
    <recommendedName>
        <fullName evidence="4">EF-hand domain-containing protein</fullName>
    </recommendedName>
</protein>
<dbReference type="InterPro" id="IPR011992">
    <property type="entry name" value="EF-hand-dom_pair"/>
</dbReference>
<organism evidence="5 6">
    <name type="scientific">Blepharisma stoltei</name>
    <dbReference type="NCBI Taxonomy" id="1481888"/>
    <lineage>
        <taxon>Eukaryota</taxon>
        <taxon>Sar</taxon>
        <taxon>Alveolata</taxon>
        <taxon>Ciliophora</taxon>
        <taxon>Postciliodesmatophora</taxon>
        <taxon>Heterotrichea</taxon>
        <taxon>Heterotrichida</taxon>
        <taxon>Blepharismidae</taxon>
        <taxon>Blepharisma</taxon>
    </lineage>
</organism>
<dbReference type="Proteomes" id="UP001162131">
    <property type="component" value="Unassembled WGS sequence"/>
</dbReference>
<evidence type="ECO:0000313" key="5">
    <source>
        <dbReference type="EMBL" id="CAG9311492.1"/>
    </source>
</evidence>
<dbReference type="CDD" id="cd00051">
    <property type="entry name" value="EFh"/>
    <property type="match status" value="1"/>
</dbReference>
<feature type="compositionally biased region" description="Polar residues" evidence="3">
    <location>
        <begin position="206"/>
        <end position="217"/>
    </location>
</feature>
<feature type="coiled-coil region" evidence="2">
    <location>
        <begin position="120"/>
        <end position="202"/>
    </location>
</feature>
<dbReference type="SUPFAM" id="SSF47473">
    <property type="entry name" value="EF-hand"/>
    <property type="match status" value="1"/>
</dbReference>
<proteinExistence type="predicted"/>
<dbReference type="PANTHER" id="PTHR16306:SF1">
    <property type="entry name" value="CHROMOSOME UNDETERMINED SCAFFOLD_7, WHOLE GENOME SHOTGUN SEQUENCE"/>
    <property type="match status" value="1"/>
</dbReference>
<dbReference type="EMBL" id="CAJZBQ010000004">
    <property type="protein sequence ID" value="CAG9311492.1"/>
    <property type="molecule type" value="Genomic_DNA"/>
</dbReference>
<feature type="region of interest" description="Disordered" evidence="3">
    <location>
        <begin position="204"/>
        <end position="239"/>
    </location>
</feature>
<keyword evidence="1" id="KW-0106">Calcium</keyword>
<dbReference type="GO" id="GO:0005737">
    <property type="term" value="C:cytoplasm"/>
    <property type="evidence" value="ECO:0007669"/>
    <property type="project" value="TreeGrafter"/>
</dbReference>
<keyword evidence="2" id="KW-0175">Coiled coil</keyword>
<name>A0AAU9IBD2_9CILI</name>
<dbReference type="PROSITE" id="PS00018">
    <property type="entry name" value="EF_HAND_1"/>
    <property type="match status" value="1"/>
</dbReference>
<dbReference type="SMART" id="SM00054">
    <property type="entry name" value="EFh"/>
    <property type="match status" value="1"/>
</dbReference>
<dbReference type="AlphaFoldDB" id="A0AAU9IBD2"/>
<evidence type="ECO:0000313" key="6">
    <source>
        <dbReference type="Proteomes" id="UP001162131"/>
    </source>
</evidence>
<evidence type="ECO:0000256" key="1">
    <source>
        <dbReference type="ARBA" id="ARBA00022837"/>
    </source>
</evidence>
<dbReference type="GO" id="GO:0005509">
    <property type="term" value="F:calcium ion binding"/>
    <property type="evidence" value="ECO:0007669"/>
    <property type="project" value="InterPro"/>
</dbReference>
<feature type="domain" description="EF-hand" evidence="4">
    <location>
        <begin position="434"/>
        <end position="469"/>
    </location>
</feature>
<dbReference type="InterPro" id="IPR018247">
    <property type="entry name" value="EF_Hand_1_Ca_BS"/>
</dbReference>
<sequence>MSDLGLKAEDIEDIANLYDQIRTIFKKKYPEADAVLAQAFEKTVSQIISDLNPKASQAVSSEDFIYDILLAKYKLWQMCGDKICAFIKTLDIGASKILVEIFSQQANLIRQSVTYATAEREKTKKVLAELESNKKQTEDILIAAENLEQSLKEAKEENENLRNVQATKVDNGDEFEELNMQIAQLQEENERYLQKIIKLSKEKAENSITQRPSSTSPAKEVVKEKPKTTPRPTPSVSQVRELSQRQLKEVIDEFYVAKEKYDQKCIETRQPKETMEQFLWNYLNKKYGLKPLINDWYFAIQKALDKYQDADPEILLFAKILRHELEESYQKVFIDVKQTTQQLLKLQFKNKFPYMREKELKDVVAEKQSGDLDEDEWQAIVTYMYNAQDSEYLLNMLKEHVERSGLKVKGAKPAMSYQEFVRLLLEFQVTGHDQLLEAFREKFRMFDEDKNGILSHKEFCEFLAMIGLFDESERMLAVCDPQETGQVNFSDCVNLMLSEQVENQGQQLSVVYKLYLDRGSS</sequence>
<evidence type="ECO:0000256" key="2">
    <source>
        <dbReference type="SAM" id="Coils"/>
    </source>
</evidence>
<accession>A0AAU9IBD2</accession>
<gene>
    <name evidence="5" type="ORF">BSTOLATCC_MIC3781</name>
</gene>